<dbReference type="PANTHER" id="PTHR19856">
    <property type="entry name" value="WD-REPEATCONTAINING PROTEIN WDR1"/>
    <property type="match status" value="1"/>
</dbReference>
<dbReference type="GO" id="GO:0040011">
    <property type="term" value="P:locomotion"/>
    <property type="evidence" value="ECO:0007669"/>
    <property type="project" value="TreeGrafter"/>
</dbReference>
<comment type="subcellular location">
    <subcellularLocation>
        <location evidence="1">Cytoplasm</location>
    </subcellularLocation>
</comment>
<dbReference type="FunFam" id="2.130.10.10:FF:000097">
    <property type="entry name" value="WD repeat domain 1"/>
    <property type="match status" value="1"/>
</dbReference>
<dbReference type="PANTHER" id="PTHR19856:SF0">
    <property type="entry name" value="WD REPEAT-CONTAINING PROTEIN 1"/>
    <property type="match status" value="1"/>
</dbReference>
<dbReference type="Pfam" id="PF00400">
    <property type="entry name" value="WD40"/>
    <property type="match status" value="6"/>
</dbReference>
<comment type="similarity">
    <text evidence="6">Belongs to the WD repeat AIP1 family.</text>
</comment>
<dbReference type="Gene3D" id="2.130.10.10">
    <property type="entry name" value="YVTN repeat-like/Quinoprotein amine dehydrogenase"/>
    <property type="match status" value="2"/>
</dbReference>
<evidence type="ECO:0000256" key="1">
    <source>
        <dbReference type="ARBA" id="ARBA00004496"/>
    </source>
</evidence>
<dbReference type="CDD" id="cd00200">
    <property type="entry name" value="WD40"/>
    <property type="match status" value="1"/>
</dbReference>
<feature type="repeat" description="WD" evidence="7">
    <location>
        <begin position="320"/>
        <end position="352"/>
    </location>
</feature>
<evidence type="ECO:0000313" key="9">
    <source>
        <dbReference type="Proteomes" id="UP001347796"/>
    </source>
</evidence>
<keyword evidence="5" id="KW-0009">Actin-binding</keyword>
<gene>
    <name evidence="8" type="ORF">SNE40_007998</name>
</gene>
<dbReference type="SUPFAM" id="SSF50978">
    <property type="entry name" value="WD40 repeat-like"/>
    <property type="match status" value="1"/>
</dbReference>
<comment type="caution">
    <text evidence="8">The sequence shown here is derived from an EMBL/GenBank/DDBJ whole genome shotgun (WGS) entry which is preliminary data.</text>
</comment>
<feature type="repeat" description="WD" evidence="7">
    <location>
        <begin position="234"/>
        <end position="275"/>
    </location>
</feature>
<dbReference type="InterPro" id="IPR015943">
    <property type="entry name" value="WD40/YVTN_repeat-like_dom_sf"/>
</dbReference>
<evidence type="ECO:0000256" key="2">
    <source>
        <dbReference type="ARBA" id="ARBA00022490"/>
    </source>
</evidence>
<name>A0AAN8JUU2_PATCE</name>
<feature type="repeat" description="WD" evidence="7">
    <location>
        <begin position="59"/>
        <end position="100"/>
    </location>
</feature>
<dbReference type="PROSITE" id="PS00678">
    <property type="entry name" value="WD_REPEATS_1"/>
    <property type="match status" value="1"/>
</dbReference>
<dbReference type="GO" id="GO:0051015">
    <property type="term" value="F:actin filament binding"/>
    <property type="evidence" value="ECO:0007669"/>
    <property type="project" value="TreeGrafter"/>
</dbReference>
<keyword evidence="2" id="KW-0963">Cytoplasm</keyword>
<keyword evidence="4" id="KW-0677">Repeat</keyword>
<reference evidence="8 9" key="1">
    <citation type="submission" date="2024-01" db="EMBL/GenBank/DDBJ databases">
        <title>The genome of the rayed Mediterranean limpet Patella caerulea (Linnaeus, 1758).</title>
        <authorList>
            <person name="Anh-Thu Weber A."/>
            <person name="Halstead-Nussloch G."/>
        </authorList>
    </citation>
    <scope>NUCLEOTIDE SEQUENCE [LARGE SCALE GENOMIC DNA]</scope>
    <source>
        <strain evidence="8">AATW-2023a</strain>
        <tissue evidence="8">Whole specimen</tissue>
    </source>
</reference>
<dbReference type="InterPro" id="IPR036322">
    <property type="entry name" value="WD40_repeat_dom_sf"/>
</dbReference>
<proteinExistence type="inferred from homology"/>
<dbReference type="Proteomes" id="UP001347796">
    <property type="component" value="Unassembled WGS sequence"/>
</dbReference>
<evidence type="ECO:0000256" key="3">
    <source>
        <dbReference type="ARBA" id="ARBA00022574"/>
    </source>
</evidence>
<dbReference type="InterPro" id="IPR019775">
    <property type="entry name" value="WD40_repeat_CS"/>
</dbReference>
<feature type="repeat" description="WD" evidence="7">
    <location>
        <begin position="190"/>
        <end position="231"/>
    </location>
</feature>
<evidence type="ECO:0000256" key="7">
    <source>
        <dbReference type="PROSITE-ProRule" id="PRU00221"/>
    </source>
</evidence>
<sequence>MSQSGIDATLNGTFASLPRTVRGRPIVISGDPKGKNFLYTNGNYVIIRDIKNPEIADIYAEHSKETTVAKYAPSGYYIASADISGKVRIWDTTQKEHILKNEFHSLSGAIKDLSWSPDSQRICVAGEAKEEFAKVFHWDSGTSVGSLICNVKPINSIDYRPTRPFRIVTGSEDFNVGYFEGPPFKVKQFISEHTNFVNTVRYSPDGEVFASGGADAMIYIYKGSTGEKIAQLGEKAHKAGVYALCFDPSSKKLLSVSADKTAKVWDVETTSVVTEFVMGDQVQDMQVGCLWQNDTLLSVSLSGYINYLDVDNPSKPRRIVKGHNKSITAMALSSDKSTIFTGSFDSHINYMDAVSCIDDELIGNGHANQVTDMVITEDTLTSISIDDTIKFSSVSSKSYGPSIKLESQPKSVDASGSIAVVACLNLLVVFENEQKISSLPIKYEALSVAVHPGLSEVAVGGAADNKLHIYELGNGNLTEKIKIDMTGGIADLKYSPDGSMLATAGTDRKVRLFQLPNYLIMVDSNAHNARVNTVAWAPDSKHFATGSIDSQIGIWLAFGCSSPKNKLFKAHPLSQLSRVGWVDNDTVVSVARDCMIKQWKISY</sequence>
<dbReference type="SMART" id="SM00320">
    <property type="entry name" value="WD40"/>
    <property type="match status" value="10"/>
</dbReference>
<dbReference type="InterPro" id="IPR011047">
    <property type="entry name" value="Quinoprotein_ADH-like_sf"/>
</dbReference>
<organism evidence="8 9">
    <name type="scientific">Patella caerulea</name>
    <name type="common">Rayed Mediterranean limpet</name>
    <dbReference type="NCBI Taxonomy" id="87958"/>
    <lineage>
        <taxon>Eukaryota</taxon>
        <taxon>Metazoa</taxon>
        <taxon>Spiralia</taxon>
        <taxon>Lophotrochozoa</taxon>
        <taxon>Mollusca</taxon>
        <taxon>Gastropoda</taxon>
        <taxon>Patellogastropoda</taxon>
        <taxon>Patelloidea</taxon>
        <taxon>Patellidae</taxon>
        <taxon>Patella</taxon>
    </lineage>
</organism>
<keyword evidence="3 7" id="KW-0853">WD repeat</keyword>
<dbReference type="PROSITE" id="PS50082">
    <property type="entry name" value="WD_REPEATS_2"/>
    <property type="match status" value="5"/>
</dbReference>
<dbReference type="AlphaFoldDB" id="A0AAN8JUU2"/>
<evidence type="ECO:0000256" key="5">
    <source>
        <dbReference type="ARBA" id="ARBA00023203"/>
    </source>
</evidence>
<dbReference type="GO" id="GO:0030042">
    <property type="term" value="P:actin filament depolymerization"/>
    <property type="evidence" value="ECO:0007669"/>
    <property type="project" value="TreeGrafter"/>
</dbReference>
<dbReference type="GO" id="GO:0030864">
    <property type="term" value="C:cortical actin cytoskeleton"/>
    <property type="evidence" value="ECO:0007669"/>
    <property type="project" value="TreeGrafter"/>
</dbReference>
<evidence type="ECO:0000256" key="4">
    <source>
        <dbReference type="ARBA" id="ARBA00022737"/>
    </source>
</evidence>
<dbReference type="SUPFAM" id="SSF50998">
    <property type="entry name" value="Quinoprotein alcohol dehydrogenase-like"/>
    <property type="match status" value="1"/>
</dbReference>
<accession>A0AAN8JUU2</accession>
<evidence type="ECO:0008006" key="10">
    <source>
        <dbReference type="Google" id="ProtNLM"/>
    </source>
</evidence>
<dbReference type="EMBL" id="JAZGQO010000006">
    <property type="protein sequence ID" value="KAK6185852.1"/>
    <property type="molecule type" value="Genomic_DNA"/>
</dbReference>
<evidence type="ECO:0000313" key="8">
    <source>
        <dbReference type="EMBL" id="KAK6185852.1"/>
    </source>
</evidence>
<feature type="repeat" description="WD" evidence="7">
    <location>
        <begin position="524"/>
        <end position="555"/>
    </location>
</feature>
<dbReference type="InterPro" id="IPR001680">
    <property type="entry name" value="WD40_rpt"/>
</dbReference>
<keyword evidence="9" id="KW-1185">Reference proteome</keyword>
<protein>
    <recommendedName>
        <fullName evidence="10">Actin-interacting protein 1</fullName>
    </recommendedName>
</protein>
<dbReference type="PROSITE" id="PS50294">
    <property type="entry name" value="WD_REPEATS_REGION"/>
    <property type="match status" value="4"/>
</dbReference>
<evidence type="ECO:0000256" key="6">
    <source>
        <dbReference type="ARBA" id="ARBA00038366"/>
    </source>
</evidence>